<evidence type="ECO:0000313" key="3">
    <source>
        <dbReference type="Proteomes" id="UP000261704"/>
    </source>
</evidence>
<dbReference type="Proteomes" id="UP000261704">
    <property type="component" value="Chromosome"/>
</dbReference>
<dbReference type="Pfam" id="PF20082">
    <property type="entry name" value="DUF6476"/>
    <property type="match status" value="1"/>
</dbReference>
<evidence type="ECO:0008006" key="4">
    <source>
        <dbReference type="Google" id="ProtNLM"/>
    </source>
</evidence>
<keyword evidence="1" id="KW-1133">Transmembrane helix</keyword>
<evidence type="ECO:0000313" key="2">
    <source>
        <dbReference type="EMBL" id="AXX97344.1"/>
    </source>
</evidence>
<sequence>MNDAPLEPEEPANLKFLRRLVTILTGTMIVGVVVIIGLLVMRINAKPAAVSTGPELPASIVLPDGARATAFTMGKGWYAVVTEGDEILIYDADSGKLRQRIRISNQP</sequence>
<protein>
    <recommendedName>
        <fullName evidence="4">Fimbrial protein</fullName>
    </recommendedName>
</protein>
<feature type="transmembrane region" description="Helical" evidence="1">
    <location>
        <begin position="20"/>
        <end position="41"/>
    </location>
</feature>
<dbReference type="InterPro" id="IPR045519">
    <property type="entry name" value="DUF6476"/>
</dbReference>
<keyword evidence="3" id="KW-1185">Reference proteome</keyword>
<dbReference type="AlphaFoldDB" id="A0A347UER6"/>
<dbReference type="OrthoDB" id="7872651at2"/>
<accession>A0A347UER6</accession>
<dbReference type="EMBL" id="CP032125">
    <property type="protein sequence ID" value="AXX97344.1"/>
    <property type="molecule type" value="Genomic_DNA"/>
</dbReference>
<organism evidence="2 3">
    <name type="scientific">Profundibacter amoris</name>
    <dbReference type="NCBI Taxonomy" id="2171755"/>
    <lineage>
        <taxon>Bacteria</taxon>
        <taxon>Pseudomonadati</taxon>
        <taxon>Pseudomonadota</taxon>
        <taxon>Alphaproteobacteria</taxon>
        <taxon>Rhodobacterales</taxon>
        <taxon>Paracoccaceae</taxon>
        <taxon>Profundibacter</taxon>
    </lineage>
</organism>
<keyword evidence="1" id="KW-0812">Transmembrane</keyword>
<proteinExistence type="predicted"/>
<keyword evidence="1" id="KW-0472">Membrane</keyword>
<name>A0A347UER6_9RHOB</name>
<gene>
    <name evidence="2" type="ORF">BAR1_05000</name>
</gene>
<reference evidence="2 3" key="1">
    <citation type="submission" date="2018-09" db="EMBL/GenBank/DDBJ databases">
        <title>Profundibacter amoris BAR1 gen. nov., sp. nov., a new member of the Roseobacter clade isolated at Lokis Castle Vent Field on the Arctic Mid-Oceanic Ridge.</title>
        <authorList>
            <person name="Le Moine Bauer S."/>
            <person name="Sjoeberg A.G."/>
            <person name="L'Haridon S."/>
            <person name="Stokke R."/>
            <person name="Roalkvam I."/>
            <person name="Steen I.H."/>
            <person name="Dahle H."/>
        </authorList>
    </citation>
    <scope>NUCLEOTIDE SEQUENCE [LARGE SCALE GENOMIC DNA]</scope>
    <source>
        <strain evidence="2 3">BAR1</strain>
    </source>
</reference>
<dbReference type="KEGG" id="pamo:BAR1_05000"/>
<dbReference type="RefSeq" id="WP_118942001.1">
    <property type="nucleotide sequence ID" value="NZ_CP032125.1"/>
</dbReference>
<evidence type="ECO:0000256" key="1">
    <source>
        <dbReference type="SAM" id="Phobius"/>
    </source>
</evidence>